<dbReference type="EMBL" id="VSSQ01037215">
    <property type="protein sequence ID" value="MPM89847.1"/>
    <property type="molecule type" value="Genomic_DNA"/>
</dbReference>
<dbReference type="AlphaFoldDB" id="A0A645DKP4"/>
<proteinExistence type="predicted"/>
<organism evidence="1">
    <name type="scientific">bioreactor metagenome</name>
    <dbReference type="NCBI Taxonomy" id="1076179"/>
    <lineage>
        <taxon>unclassified sequences</taxon>
        <taxon>metagenomes</taxon>
        <taxon>ecological metagenomes</taxon>
    </lineage>
</organism>
<name>A0A645DKP4_9ZZZZ</name>
<gene>
    <name evidence="1" type="ORF">SDC9_136962</name>
</gene>
<comment type="caution">
    <text evidence="1">The sequence shown here is derived from an EMBL/GenBank/DDBJ whole genome shotgun (WGS) entry which is preliminary data.</text>
</comment>
<evidence type="ECO:0000313" key="1">
    <source>
        <dbReference type="EMBL" id="MPM89847.1"/>
    </source>
</evidence>
<reference evidence="1" key="1">
    <citation type="submission" date="2019-08" db="EMBL/GenBank/DDBJ databases">
        <authorList>
            <person name="Kucharzyk K."/>
            <person name="Murdoch R.W."/>
            <person name="Higgins S."/>
            <person name="Loffler F."/>
        </authorList>
    </citation>
    <scope>NUCLEOTIDE SEQUENCE</scope>
</reference>
<accession>A0A645DKP4</accession>
<protein>
    <submittedName>
        <fullName evidence="1">Uncharacterized protein</fullName>
    </submittedName>
</protein>
<sequence>MLWNIVSYKNGFVCSTNHQSAINDKLLFIYDKDLTLKKKLIKALPFQVPMPPFVSDPLPLTTNGVHYFDNFTSTIYLNVTDPSGLSVVHFDIDKKVQPEMFKDAQKFFLNQQDYSFFIDVFFVNDVFHASFFNKGKHCDLIYDIQSRNMKVTYTIDWRPKTLCYHNNYCYSSINPLNIIEERFKLNTKLITRYPIEIDSNPVILRYKIKN</sequence>